<organism evidence="3 4">
    <name type="scientific">Microcella pacifica</name>
    <dbReference type="NCBI Taxonomy" id="2591847"/>
    <lineage>
        <taxon>Bacteria</taxon>
        <taxon>Bacillati</taxon>
        <taxon>Actinomycetota</taxon>
        <taxon>Actinomycetes</taxon>
        <taxon>Micrococcales</taxon>
        <taxon>Microbacteriaceae</taxon>
        <taxon>Microcella</taxon>
    </lineage>
</organism>
<dbReference type="SUPFAM" id="SSF56112">
    <property type="entry name" value="Protein kinase-like (PK-like)"/>
    <property type="match status" value="1"/>
</dbReference>
<evidence type="ECO:0000313" key="4">
    <source>
        <dbReference type="Proteomes" id="UP000818266"/>
    </source>
</evidence>
<dbReference type="Gene3D" id="3.90.1200.10">
    <property type="match status" value="1"/>
</dbReference>
<dbReference type="InterPro" id="IPR011009">
    <property type="entry name" value="Kinase-like_dom_sf"/>
</dbReference>
<evidence type="ECO:0000256" key="1">
    <source>
        <dbReference type="SAM" id="MobiDB-lite"/>
    </source>
</evidence>
<feature type="domain" description="Aminoglycoside phosphotransferase" evidence="2">
    <location>
        <begin position="39"/>
        <end position="249"/>
    </location>
</feature>
<evidence type="ECO:0000259" key="2">
    <source>
        <dbReference type="Pfam" id="PF01636"/>
    </source>
</evidence>
<protein>
    <submittedName>
        <fullName evidence="3">Phosphotransferase</fullName>
    </submittedName>
</protein>
<dbReference type="Proteomes" id="UP000818266">
    <property type="component" value="Unassembled WGS sequence"/>
</dbReference>
<dbReference type="AlphaFoldDB" id="A0A9E5MHJ3"/>
<reference evidence="3 4" key="1">
    <citation type="submission" date="2020-03" db="EMBL/GenBank/DDBJ databases">
        <title>Chryseoglobus sp. isolated from a deep-sea seamount.</title>
        <authorList>
            <person name="Zhang D.-C."/>
        </authorList>
    </citation>
    <scope>NUCLEOTIDE SEQUENCE [LARGE SCALE GENOMIC DNA]</scope>
    <source>
        <strain evidence="3 4">KN1116</strain>
    </source>
</reference>
<dbReference type="Pfam" id="PF01636">
    <property type="entry name" value="APH"/>
    <property type="match status" value="1"/>
</dbReference>
<feature type="region of interest" description="Disordered" evidence="1">
    <location>
        <begin position="320"/>
        <end position="343"/>
    </location>
</feature>
<evidence type="ECO:0000313" key="3">
    <source>
        <dbReference type="EMBL" id="NHF61698.1"/>
    </source>
</evidence>
<dbReference type="InterPro" id="IPR002575">
    <property type="entry name" value="Aminoglycoside_PTrfase"/>
</dbReference>
<comment type="caution">
    <text evidence="3">The sequence shown here is derived from an EMBL/GenBank/DDBJ whole genome shotgun (WGS) entry which is preliminary data.</text>
</comment>
<dbReference type="EMBL" id="VIKT02000001">
    <property type="protein sequence ID" value="NHF61698.1"/>
    <property type="molecule type" value="Genomic_DNA"/>
</dbReference>
<keyword evidence="4" id="KW-1185">Reference proteome</keyword>
<proteinExistence type="predicted"/>
<gene>
    <name evidence="3" type="ORF">FK219_000320</name>
</gene>
<accession>A0A9E5MHJ3</accession>
<dbReference type="OrthoDB" id="3239865at2"/>
<dbReference type="RefSeq" id="WP_152581908.1">
    <property type="nucleotide sequence ID" value="NZ_JAVJPO010000008.1"/>
</dbReference>
<sequence length="343" mass="35690">MARSPLTLAALATAAVPGLEVAGAAALGSQGRGDVDSALLSTRDGRSLVIRVPRTPAAENEQSADLVALRALSDGVRSRLPFAVPRMLGQAPVDGTRALVSEFVAGTPLTLEGITPGIAASIGHAIAAIHGLPTSVVADVGLPQRRPTDVVRDAVVTMDRAAATGLVPAALLARWEAAAEDSTLWQFSPAVINGSLGASSFLTVGETVTGVLGWSHLQVGDPARDLFWLLGASDPLVAESGLDAYHQARGMHDRQVGRRAVFAAELEVARWLLHGTEQRSTEIVDDAVEMLGALLDRVQGDVMNPLTPEPSRSATLTDAIQLSESTPPSSPPGERGLPQRGEF</sequence>
<name>A0A9E5MHJ3_9MICO</name>